<gene>
    <name evidence="1" type="ORF">ACD_4C00158G0002</name>
</gene>
<proteinExistence type="predicted"/>
<comment type="caution">
    <text evidence="1">The sequence shown here is derived from an EMBL/GenBank/DDBJ whole genome shotgun (WGS) entry which is preliminary data.</text>
</comment>
<accession>K2G9C3</accession>
<name>K2G9C3_9BACT</name>
<sequence>MFLWTFYKKYKEREYRIVLVKDLIKGLDIDDSQKQLYIESLEVLDEESLDRFYKKLTSVIDIIEEDINKQQFIKTKEIANLSKNQEQIDKIQEINSFNFLLDNI</sequence>
<organism evidence="1">
    <name type="scientific">uncultured bacterium</name>
    <name type="common">gcode 4</name>
    <dbReference type="NCBI Taxonomy" id="1234023"/>
    <lineage>
        <taxon>Bacteria</taxon>
        <taxon>environmental samples</taxon>
    </lineage>
</organism>
<protein>
    <submittedName>
        <fullName evidence="1">Uncharacterized protein</fullName>
    </submittedName>
</protein>
<dbReference type="AlphaFoldDB" id="K2G9C3"/>
<reference evidence="1" key="1">
    <citation type="journal article" date="2012" name="Science">
        <title>Fermentation, hydrogen, and sulfur metabolism in multiple uncultivated bacterial phyla.</title>
        <authorList>
            <person name="Wrighton K.C."/>
            <person name="Thomas B.C."/>
            <person name="Sharon I."/>
            <person name="Miller C.S."/>
            <person name="Castelle C.J."/>
            <person name="VerBerkmoes N.C."/>
            <person name="Wilkins M.J."/>
            <person name="Hettich R.L."/>
            <person name="Lipton M.S."/>
            <person name="Williams K.H."/>
            <person name="Long P.E."/>
            <person name="Banfield J.F."/>
        </authorList>
    </citation>
    <scope>NUCLEOTIDE SEQUENCE [LARGE SCALE GENOMIC DNA]</scope>
</reference>
<evidence type="ECO:0000313" key="1">
    <source>
        <dbReference type="EMBL" id="EKE26759.1"/>
    </source>
</evidence>
<dbReference type="EMBL" id="AMFJ01000674">
    <property type="protein sequence ID" value="EKE26759.1"/>
    <property type="molecule type" value="Genomic_DNA"/>
</dbReference>